<evidence type="ECO:0000313" key="2">
    <source>
        <dbReference type="EMBL" id="ARD85256.1"/>
    </source>
</evidence>
<dbReference type="AlphaFoldDB" id="A0A1V0N592"/>
<evidence type="ECO:0000259" key="1">
    <source>
        <dbReference type="Pfam" id="PF01979"/>
    </source>
</evidence>
<dbReference type="PANTHER" id="PTHR43135">
    <property type="entry name" value="ALPHA-D-RIBOSE 1-METHYLPHOSPHONATE 5-TRIPHOSPHATE DIPHOSPHATASE"/>
    <property type="match status" value="1"/>
</dbReference>
<name>A0A1V0N592_9ARCH</name>
<dbReference type="GeneID" id="31676888"/>
<feature type="domain" description="Amidohydrolase-related" evidence="1">
    <location>
        <begin position="231"/>
        <end position="370"/>
    </location>
</feature>
<organism evidence="2 3">
    <name type="scientific">Ferroplasma acidiphilum</name>
    <dbReference type="NCBI Taxonomy" id="74969"/>
    <lineage>
        <taxon>Archaea</taxon>
        <taxon>Methanobacteriati</taxon>
        <taxon>Thermoplasmatota</taxon>
        <taxon>Thermoplasmata</taxon>
        <taxon>Thermoplasmatales</taxon>
        <taxon>Ferroplasmaceae</taxon>
        <taxon>Ferroplasma</taxon>
    </lineage>
</organism>
<dbReference type="SUPFAM" id="SSF51556">
    <property type="entry name" value="Metallo-dependent hydrolases"/>
    <property type="match status" value="1"/>
</dbReference>
<dbReference type="Gene3D" id="3.20.20.140">
    <property type="entry name" value="Metal-dependent hydrolases"/>
    <property type="match status" value="1"/>
</dbReference>
<dbReference type="PANTHER" id="PTHR43135:SF3">
    <property type="entry name" value="ALPHA-D-RIBOSE 1-METHYLPHOSPHONATE 5-TRIPHOSPHATE DIPHOSPHATASE"/>
    <property type="match status" value="1"/>
</dbReference>
<dbReference type="EMBL" id="CP015363">
    <property type="protein sequence ID" value="ARD85256.1"/>
    <property type="molecule type" value="Genomic_DNA"/>
</dbReference>
<reference evidence="2 3" key="1">
    <citation type="submission" date="2011-10" db="EMBL/GenBank/DDBJ databases">
        <title>Metabolic and evolutionary patterns in the extreme acidophile Ferroplasma acidiphilum.</title>
        <authorList>
            <person name="Golyshina O.V."/>
            <person name="Kozyavkin S.A."/>
            <person name="Tatusov R.L."/>
            <person name="Slesarev A.I."/>
            <person name="Golyshin P.N."/>
        </authorList>
    </citation>
    <scope>NUCLEOTIDE SEQUENCE [LARGE SCALE GENOMIC DNA]</scope>
    <source>
        <strain evidence="3">Y</strain>
    </source>
</reference>
<proteinExistence type="predicted"/>
<dbReference type="InterPro" id="IPR011059">
    <property type="entry name" value="Metal-dep_hydrolase_composite"/>
</dbReference>
<gene>
    <name evidence="2" type="ORF">FAD_1396</name>
</gene>
<evidence type="ECO:0000313" key="3">
    <source>
        <dbReference type="Proteomes" id="UP000192050"/>
    </source>
</evidence>
<sequence length="376" mass="42009">MKAVKANVLYDGNKKQKNVYVCFEGNTITEVTETKPYGEIIGEGVVTPAFIDPHSHIGLDRAGEPPYESEANDKLDSMLPLARAIDGVYMDDHAFTESVESNVIYSVVLPGSGNILGGMGSLIRNFEKNTKDAFVSDIGVKMALGYNPRSTTEWKGTRPTTRMGVAAIIRENFLAAQKAANLMSNGKKTIDEIDPKTEFFIKLISGEYKIMCHLHKEDDALFLMSLVDQFGIKPIINHGMDFHSEKIFEEIKKRDLSLVYGPLDSHPYKVELKHETWRNAELVKKSGVRFALISDHPVILQRNLFLTTRHFMRFGASKEQCISYVSSRPAQILGLDNLGTVEPGKLASFSIWNKDPFELDAYPAMVFGEGKLVHSE</sequence>
<dbReference type="InterPro" id="IPR051781">
    <property type="entry name" value="Metallo-dep_Hydrolase"/>
</dbReference>
<dbReference type="InterPro" id="IPR032466">
    <property type="entry name" value="Metal_Hydrolase"/>
</dbReference>
<keyword evidence="3" id="KW-1185">Reference proteome</keyword>
<dbReference type="CDD" id="cd01309">
    <property type="entry name" value="Met_dep_hydrolase_C"/>
    <property type="match status" value="1"/>
</dbReference>
<accession>A0A1V0N592</accession>
<protein>
    <recommendedName>
        <fullName evidence="1">Amidohydrolase-related domain-containing protein</fullName>
    </recommendedName>
</protein>
<dbReference type="SUPFAM" id="SSF51338">
    <property type="entry name" value="Composite domain of metallo-dependent hydrolases"/>
    <property type="match status" value="1"/>
</dbReference>
<dbReference type="RefSeq" id="WP_081142873.1">
    <property type="nucleotide sequence ID" value="NZ_CP015363.1"/>
</dbReference>
<dbReference type="STRING" id="74969.FAD_1396"/>
<dbReference type="InterPro" id="IPR006680">
    <property type="entry name" value="Amidohydro-rel"/>
</dbReference>
<dbReference type="OrthoDB" id="42542at2157"/>
<dbReference type="Proteomes" id="UP000192050">
    <property type="component" value="Chromosome"/>
</dbReference>
<dbReference type="Pfam" id="PF01979">
    <property type="entry name" value="Amidohydro_1"/>
    <property type="match status" value="1"/>
</dbReference>
<dbReference type="KEGG" id="fai:FAD_1396"/>
<dbReference type="GO" id="GO:0016810">
    <property type="term" value="F:hydrolase activity, acting on carbon-nitrogen (but not peptide) bonds"/>
    <property type="evidence" value="ECO:0007669"/>
    <property type="project" value="InterPro"/>
</dbReference>